<dbReference type="SUPFAM" id="SSF53807">
    <property type="entry name" value="Helical backbone' metal receptor"/>
    <property type="match status" value="1"/>
</dbReference>
<keyword evidence="8" id="KW-1185">Reference proteome</keyword>
<dbReference type="OrthoDB" id="9793175at2"/>
<evidence type="ECO:0000259" key="6">
    <source>
        <dbReference type="PROSITE" id="PS50983"/>
    </source>
</evidence>
<evidence type="ECO:0000256" key="4">
    <source>
        <dbReference type="ARBA" id="ARBA00022729"/>
    </source>
</evidence>
<dbReference type="InterPro" id="IPR051313">
    <property type="entry name" value="Bact_iron-sidero_bind"/>
</dbReference>
<evidence type="ECO:0000313" key="8">
    <source>
        <dbReference type="Proteomes" id="UP000254664"/>
    </source>
</evidence>
<dbReference type="GO" id="GO:0030288">
    <property type="term" value="C:outer membrane-bounded periplasmic space"/>
    <property type="evidence" value="ECO:0007669"/>
    <property type="project" value="TreeGrafter"/>
</dbReference>
<dbReference type="GO" id="GO:1901678">
    <property type="term" value="P:iron coordination entity transport"/>
    <property type="evidence" value="ECO:0007669"/>
    <property type="project" value="UniProtKB-ARBA"/>
</dbReference>
<dbReference type="Proteomes" id="UP000254664">
    <property type="component" value="Unassembled WGS sequence"/>
</dbReference>
<dbReference type="InterPro" id="IPR002491">
    <property type="entry name" value="ABC_transptr_periplasmic_BD"/>
</dbReference>
<dbReference type="Pfam" id="PF01497">
    <property type="entry name" value="Peripla_BP_2"/>
    <property type="match status" value="1"/>
</dbReference>
<sequence>MFIKRSNKLLLTSIIMLSLFVTACRGVNKGTVSAENVDGKTKTVSTVNGDIEIPVEPKKIVVDGYLPSVLTLGIKPVGSTASDLKNVHIQDMVSGIEVIGGEEDGLSPEAILELKPDLIITLIGSGADNDKYEQISKIAPTISIPFGTYKDVHSELKGLGEMLGKEKEAEDWLKDYDKRVEAARGKIKGLIEDKETVSILGAYSKGFYVYGNGGYRGGQAIYRNLKLTPPETIQKELMDAGETFKQISFEVMKDYAGDYIFFDESYGGKIDKSNSMLKSLEAVKNDKVFYLDPDFFWPYDPIAVINQTEKVVQMLSEKR</sequence>
<proteinExistence type="inferred from homology"/>
<dbReference type="PROSITE" id="PS50983">
    <property type="entry name" value="FE_B12_PBP"/>
    <property type="match status" value="1"/>
</dbReference>
<dbReference type="AlphaFoldDB" id="A0A381J4V3"/>
<dbReference type="PANTHER" id="PTHR30532">
    <property type="entry name" value="IRON III DICITRATE-BINDING PERIPLASMIC PROTEIN"/>
    <property type="match status" value="1"/>
</dbReference>
<keyword evidence="4 5" id="KW-0732">Signal</keyword>
<dbReference type="EMBL" id="UFWZ01000001">
    <property type="protein sequence ID" value="SUY46022.1"/>
    <property type="molecule type" value="Genomic_DNA"/>
</dbReference>
<evidence type="ECO:0000256" key="3">
    <source>
        <dbReference type="ARBA" id="ARBA00022448"/>
    </source>
</evidence>
<gene>
    <name evidence="7" type="primary">yxeB</name>
    <name evidence="7" type="ORF">NCTC9836_00558</name>
</gene>
<evidence type="ECO:0000313" key="7">
    <source>
        <dbReference type="EMBL" id="SUY46022.1"/>
    </source>
</evidence>
<accession>A0A381J4V3</accession>
<feature type="domain" description="Fe/B12 periplasmic-binding" evidence="6">
    <location>
        <begin position="57"/>
        <end position="319"/>
    </location>
</feature>
<dbReference type="Gene3D" id="3.40.50.1980">
    <property type="entry name" value="Nitrogenase molybdenum iron protein domain"/>
    <property type="match status" value="2"/>
</dbReference>
<evidence type="ECO:0000256" key="1">
    <source>
        <dbReference type="ARBA" id="ARBA00004196"/>
    </source>
</evidence>
<protein>
    <submittedName>
        <fullName evidence="7">ABC transporter substrate-binding protein</fullName>
    </submittedName>
</protein>
<reference evidence="7 8" key="1">
    <citation type="submission" date="2018-06" db="EMBL/GenBank/DDBJ databases">
        <authorList>
            <consortium name="Pathogen Informatics"/>
            <person name="Doyle S."/>
        </authorList>
    </citation>
    <scope>NUCLEOTIDE SEQUENCE [LARGE SCALE GENOMIC DNA]</scope>
    <source>
        <strain evidence="7 8">NCTC9836</strain>
    </source>
</reference>
<comment type="similarity">
    <text evidence="2">Belongs to the bacterial solute-binding protein 8 family.</text>
</comment>
<evidence type="ECO:0000256" key="2">
    <source>
        <dbReference type="ARBA" id="ARBA00008814"/>
    </source>
</evidence>
<keyword evidence="3" id="KW-0813">Transport</keyword>
<dbReference type="RefSeq" id="WP_115640370.1">
    <property type="nucleotide sequence ID" value="NZ_UFWZ01000001.1"/>
</dbReference>
<evidence type="ECO:0000256" key="5">
    <source>
        <dbReference type="SAM" id="SignalP"/>
    </source>
</evidence>
<feature type="chain" id="PRO_5038534697" evidence="5">
    <location>
        <begin position="24"/>
        <end position="319"/>
    </location>
</feature>
<comment type="subcellular location">
    <subcellularLocation>
        <location evidence="1">Cell envelope</location>
    </subcellularLocation>
</comment>
<dbReference type="PANTHER" id="PTHR30532:SF26">
    <property type="entry name" value="IRON(3+)-HYDROXAMATE-BINDING PROTEIN FHUD"/>
    <property type="match status" value="1"/>
</dbReference>
<feature type="signal peptide" evidence="5">
    <location>
        <begin position="1"/>
        <end position="23"/>
    </location>
</feature>
<dbReference type="PROSITE" id="PS51257">
    <property type="entry name" value="PROKAR_LIPOPROTEIN"/>
    <property type="match status" value="1"/>
</dbReference>
<organism evidence="7 8">
    <name type="scientific">Clostridium putrefaciens</name>
    <dbReference type="NCBI Taxonomy" id="99675"/>
    <lineage>
        <taxon>Bacteria</taxon>
        <taxon>Bacillati</taxon>
        <taxon>Bacillota</taxon>
        <taxon>Clostridia</taxon>
        <taxon>Eubacteriales</taxon>
        <taxon>Clostridiaceae</taxon>
        <taxon>Clostridium</taxon>
    </lineage>
</organism>
<name>A0A381J4V3_9CLOT</name>